<dbReference type="InterPro" id="IPR000210">
    <property type="entry name" value="BTB/POZ_dom"/>
</dbReference>
<evidence type="ECO:0000313" key="3">
    <source>
        <dbReference type="Proteomes" id="UP000247233"/>
    </source>
</evidence>
<dbReference type="RefSeq" id="XP_025403376.1">
    <property type="nucleotide sequence ID" value="XM_025547722.1"/>
</dbReference>
<dbReference type="Proteomes" id="UP000247233">
    <property type="component" value="Unassembled WGS sequence"/>
</dbReference>
<dbReference type="EMBL" id="MSFL01000002">
    <property type="protein sequence ID" value="PWY90933.1"/>
    <property type="molecule type" value="Genomic_DNA"/>
</dbReference>
<name>A0A317WX58_9EURO</name>
<organism evidence="2 3">
    <name type="scientific">Aspergillus heteromorphus CBS 117.55</name>
    <dbReference type="NCBI Taxonomy" id="1448321"/>
    <lineage>
        <taxon>Eukaryota</taxon>
        <taxon>Fungi</taxon>
        <taxon>Dikarya</taxon>
        <taxon>Ascomycota</taxon>
        <taxon>Pezizomycotina</taxon>
        <taxon>Eurotiomycetes</taxon>
        <taxon>Eurotiomycetidae</taxon>
        <taxon>Eurotiales</taxon>
        <taxon>Aspergillaceae</taxon>
        <taxon>Aspergillus</taxon>
        <taxon>Aspergillus subgen. Circumdati</taxon>
    </lineage>
</organism>
<dbReference type="SUPFAM" id="SSF54695">
    <property type="entry name" value="POZ domain"/>
    <property type="match status" value="1"/>
</dbReference>
<proteinExistence type="predicted"/>
<dbReference type="Pfam" id="PF00651">
    <property type="entry name" value="BTB"/>
    <property type="match status" value="1"/>
</dbReference>
<dbReference type="PROSITE" id="PS50097">
    <property type="entry name" value="BTB"/>
    <property type="match status" value="1"/>
</dbReference>
<dbReference type="GeneID" id="37069959"/>
<keyword evidence="3" id="KW-1185">Reference proteome</keyword>
<dbReference type="OrthoDB" id="4526841at2759"/>
<comment type="caution">
    <text evidence="2">The sequence shown here is derived from an EMBL/GenBank/DDBJ whole genome shotgun (WGS) entry which is preliminary data.</text>
</comment>
<dbReference type="AlphaFoldDB" id="A0A317WX58"/>
<dbReference type="InterPro" id="IPR011333">
    <property type="entry name" value="SKP1/BTB/POZ_sf"/>
</dbReference>
<reference evidence="2 3" key="1">
    <citation type="submission" date="2016-12" db="EMBL/GenBank/DDBJ databases">
        <title>The genomes of Aspergillus section Nigri reveals drivers in fungal speciation.</title>
        <authorList>
            <consortium name="DOE Joint Genome Institute"/>
            <person name="Vesth T.C."/>
            <person name="Nybo J."/>
            <person name="Theobald S."/>
            <person name="Brandl J."/>
            <person name="Frisvad J.C."/>
            <person name="Nielsen K.F."/>
            <person name="Lyhne E.K."/>
            <person name="Kogle M.E."/>
            <person name="Kuo A."/>
            <person name="Riley R."/>
            <person name="Clum A."/>
            <person name="Nolan M."/>
            <person name="Lipzen A."/>
            <person name="Salamov A."/>
            <person name="Henrissat B."/>
            <person name="Wiebenga A."/>
            <person name="De Vries R.P."/>
            <person name="Grigoriev I.V."/>
            <person name="Mortensen U.H."/>
            <person name="Andersen M.R."/>
            <person name="Baker S.E."/>
        </authorList>
    </citation>
    <scope>NUCLEOTIDE SEQUENCE [LARGE SCALE GENOMIC DNA]</scope>
    <source>
        <strain evidence="2 3">CBS 117.55</strain>
    </source>
</reference>
<sequence length="103" mass="11846">MAVLITQYFNNETHSDVTIFIYDFKLPAHSVILCLQSIYFDKILNSGMKKSQTKENEAPAPIAGEDDPGLKKHLRVYIFADMLLNDDLEEFAFQRFSEELPKS</sequence>
<gene>
    <name evidence="2" type="ORF">BO70DRAFT_425860</name>
</gene>
<evidence type="ECO:0000313" key="2">
    <source>
        <dbReference type="EMBL" id="PWY90933.1"/>
    </source>
</evidence>
<accession>A0A317WX58</accession>
<evidence type="ECO:0000259" key="1">
    <source>
        <dbReference type="PROSITE" id="PS50097"/>
    </source>
</evidence>
<dbReference type="VEuPathDB" id="FungiDB:BO70DRAFT_425860"/>
<protein>
    <recommendedName>
        <fullName evidence="1">BTB domain-containing protein</fullName>
    </recommendedName>
</protein>
<feature type="domain" description="BTB" evidence="1">
    <location>
        <begin position="15"/>
        <end position="91"/>
    </location>
</feature>
<dbReference type="Gene3D" id="3.30.710.10">
    <property type="entry name" value="Potassium Channel Kv1.1, Chain A"/>
    <property type="match status" value="1"/>
</dbReference>